<keyword evidence="4" id="KW-0735">Signal-anchor</keyword>
<keyword evidence="3" id="KW-0808">Transferase</keyword>
<feature type="compositionally biased region" description="Acidic residues" evidence="6">
    <location>
        <begin position="1"/>
        <end position="10"/>
    </location>
</feature>
<evidence type="ECO:0000256" key="1">
    <source>
        <dbReference type="ARBA" id="ARBA00004323"/>
    </source>
</evidence>
<dbReference type="GO" id="GO:0016757">
    <property type="term" value="F:glycosyltransferase activity"/>
    <property type="evidence" value="ECO:0007669"/>
    <property type="project" value="UniProtKB-KW"/>
</dbReference>
<gene>
    <name evidence="8" type="ORF">ACJIZ3_012546</name>
</gene>
<keyword evidence="5" id="KW-0333">Golgi apparatus</keyword>
<evidence type="ECO:0000259" key="7">
    <source>
        <dbReference type="Pfam" id="PF03016"/>
    </source>
</evidence>
<keyword evidence="3" id="KW-0328">Glycosyltransferase</keyword>
<dbReference type="GO" id="GO:0000139">
    <property type="term" value="C:Golgi membrane"/>
    <property type="evidence" value="ECO:0007669"/>
    <property type="project" value="UniProtKB-SubCell"/>
</dbReference>
<evidence type="ECO:0000256" key="5">
    <source>
        <dbReference type="ARBA" id="ARBA00023034"/>
    </source>
</evidence>
<accession>A0ABD3UMC5</accession>
<evidence type="ECO:0000256" key="4">
    <source>
        <dbReference type="ARBA" id="ARBA00022968"/>
    </source>
</evidence>
<evidence type="ECO:0000256" key="6">
    <source>
        <dbReference type="SAM" id="MobiDB-lite"/>
    </source>
</evidence>
<name>A0ABD3UMC5_9LAMI</name>
<dbReference type="InterPro" id="IPR040911">
    <property type="entry name" value="Exostosin_GT47"/>
</dbReference>
<proteinExistence type="inferred from homology"/>
<dbReference type="Proteomes" id="UP001634393">
    <property type="component" value="Unassembled WGS sequence"/>
</dbReference>
<dbReference type="AlphaFoldDB" id="A0ABD3UMC5"/>
<organism evidence="8 9">
    <name type="scientific">Penstemon smallii</name>
    <dbReference type="NCBI Taxonomy" id="265156"/>
    <lineage>
        <taxon>Eukaryota</taxon>
        <taxon>Viridiplantae</taxon>
        <taxon>Streptophyta</taxon>
        <taxon>Embryophyta</taxon>
        <taxon>Tracheophyta</taxon>
        <taxon>Spermatophyta</taxon>
        <taxon>Magnoliopsida</taxon>
        <taxon>eudicotyledons</taxon>
        <taxon>Gunneridae</taxon>
        <taxon>Pentapetalae</taxon>
        <taxon>asterids</taxon>
        <taxon>lamiids</taxon>
        <taxon>Lamiales</taxon>
        <taxon>Plantaginaceae</taxon>
        <taxon>Cheloneae</taxon>
        <taxon>Penstemon</taxon>
    </lineage>
</organism>
<comment type="similarity">
    <text evidence="2">Belongs to the glycosyltransferase 47 family.</text>
</comment>
<evidence type="ECO:0000313" key="9">
    <source>
        <dbReference type="Proteomes" id="UP001634393"/>
    </source>
</evidence>
<evidence type="ECO:0000313" key="8">
    <source>
        <dbReference type="EMBL" id="KAL3850664.1"/>
    </source>
</evidence>
<feature type="region of interest" description="Disordered" evidence="6">
    <location>
        <begin position="1"/>
        <end position="20"/>
    </location>
</feature>
<reference evidence="8 9" key="1">
    <citation type="submission" date="2024-12" db="EMBL/GenBank/DDBJ databases">
        <title>The unique morphological basis and parallel evolutionary history of personate flowers in Penstemon.</title>
        <authorList>
            <person name="Depatie T.H."/>
            <person name="Wessinger C.A."/>
        </authorList>
    </citation>
    <scope>NUCLEOTIDE SEQUENCE [LARGE SCALE GENOMIC DNA]</scope>
    <source>
        <strain evidence="8">WTNN_2</strain>
        <tissue evidence="8">Leaf</tissue>
    </source>
</reference>
<evidence type="ECO:0000256" key="2">
    <source>
        <dbReference type="ARBA" id="ARBA00010271"/>
    </source>
</evidence>
<dbReference type="PANTHER" id="PTHR11062:SF282">
    <property type="entry name" value="XYLOGLUCAN GALACTOSYLTRANSFERASE GT11-RELATED"/>
    <property type="match status" value="1"/>
</dbReference>
<comment type="subcellular location">
    <subcellularLocation>
        <location evidence="1">Golgi apparatus membrane</location>
        <topology evidence="1">Single-pass type II membrane protein</topology>
    </subcellularLocation>
</comment>
<protein>
    <recommendedName>
        <fullName evidence="7">Exostosin GT47 domain-containing protein</fullName>
    </recommendedName>
</protein>
<dbReference type="EMBL" id="JBJXBP010000001">
    <property type="protein sequence ID" value="KAL3850664.1"/>
    <property type="molecule type" value="Genomic_DNA"/>
</dbReference>
<comment type="caution">
    <text evidence="8">The sequence shown here is derived from an EMBL/GenBank/DDBJ whole genome shotgun (WGS) entry which is preliminary data.</text>
</comment>
<dbReference type="PANTHER" id="PTHR11062">
    <property type="entry name" value="EXOSTOSIN HEPARAN SULFATE GLYCOSYLTRANSFERASE -RELATED"/>
    <property type="match status" value="1"/>
</dbReference>
<dbReference type="InterPro" id="IPR004263">
    <property type="entry name" value="Exostosin"/>
</dbReference>
<feature type="domain" description="Exostosin GT47" evidence="7">
    <location>
        <begin position="23"/>
        <end position="361"/>
    </location>
</feature>
<dbReference type="Pfam" id="PF03016">
    <property type="entry name" value="Exostosin_GT47"/>
    <property type="match status" value="1"/>
</dbReference>
<keyword evidence="4" id="KW-0812">Transmembrane</keyword>
<keyword evidence="9" id="KW-1185">Reference proteome</keyword>
<sequence>MFPEEEDQEDSKDSKNGKQSKSCTNRYIYVHELDTKYNDDLLKHCDLLNKWYNMCQYFDNSGLGQDLGNPQRLFLPSGWYSTNQFSLEVIFHQRMKQYDCLTNDSSQASAIFVPYYAGLDVARYLWDNYNTSIRDSDSLELFKWLREKPEWDVMNGRDHFLVTGRISWDFRRAVDEDSAWGNKILNLPESQNMTMLTIESSPWNKNDFAIPYPTYFHPSTDEQVHQWQSKMRKQKRRSLFCFAGAPRPGMDNSIRGDIMEQCNSSKKKCKMLECRDDKQNCLNPVNVMRMFQSSIFCLQPPGDSFTRRSTFDSIVAGCIPVFFTPASAYVQYIWHLPKDYKSYSVLIPESDVKNKKVTIERVLSKFSKSKVMGMRNEVLKLIPKVVYADPRSRLEGLEDAFDLTVTGVLGRIEELRREMSEGRNTSDEFDGESSWKYYSFGTTQKHKWDHYFDRSNRMKS</sequence>
<evidence type="ECO:0000256" key="3">
    <source>
        <dbReference type="ARBA" id="ARBA00022676"/>
    </source>
</evidence>